<protein>
    <submittedName>
        <fullName evidence="2">Uncharacterized protein</fullName>
    </submittedName>
</protein>
<keyword evidence="3" id="KW-1185">Reference proteome</keyword>
<feature type="compositionally biased region" description="Basic and acidic residues" evidence="1">
    <location>
        <begin position="102"/>
        <end position="111"/>
    </location>
</feature>
<evidence type="ECO:0000256" key="1">
    <source>
        <dbReference type="SAM" id="MobiDB-lite"/>
    </source>
</evidence>
<evidence type="ECO:0000313" key="2">
    <source>
        <dbReference type="EMBL" id="KAL3317185.1"/>
    </source>
</evidence>
<dbReference type="Proteomes" id="UP001626550">
    <property type="component" value="Unassembled WGS sequence"/>
</dbReference>
<name>A0ABD2QC93_9PLAT</name>
<organism evidence="2 3">
    <name type="scientific">Cichlidogyrus casuarinus</name>
    <dbReference type="NCBI Taxonomy" id="1844966"/>
    <lineage>
        <taxon>Eukaryota</taxon>
        <taxon>Metazoa</taxon>
        <taxon>Spiralia</taxon>
        <taxon>Lophotrochozoa</taxon>
        <taxon>Platyhelminthes</taxon>
        <taxon>Monogenea</taxon>
        <taxon>Monopisthocotylea</taxon>
        <taxon>Dactylogyridea</taxon>
        <taxon>Ancyrocephalidae</taxon>
        <taxon>Cichlidogyrus</taxon>
    </lineage>
</organism>
<comment type="caution">
    <text evidence="2">The sequence shown here is derived from an EMBL/GenBank/DDBJ whole genome shotgun (WGS) entry which is preliminary data.</text>
</comment>
<reference evidence="2 3" key="1">
    <citation type="submission" date="2024-11" db="EMBL/GenBank/DDBJ databases">
        <title>Adaptive evolution of stress response genes in parasites aligns with host niche diversity.</title>
        <authorList>
            <person name="Hahn C."/>
            <person name="Resl P."/>
        </authorList>
    </citation>
    <scope>NUCLEOTIDE SEQUENCE [LARGE SCALE GENOMIC DNA]</scope>
    <source>
        <strain evidence="2">EGGRZ-B1_66</strain>
        <tissue evidence="2">Body</tissue>
    </source>
</reference>
<gene>
    <name evidence="2" type="ORF">Ciccas_004161</name>
</gene>
<evidence type="ECO:0000313" key="3">
    <source>
        <dbReference type="Proteomes" id="UP001626550"/>
    </source>
</evidence>
<dbReference type="AlphaFoldDB" id="A0ABD2QC93"/>
<proteinExistence type="predicted"/>
<sequence length="254" mass="28305">MIVMSNQDVSNLIQQLATLYKANVVNSLQKIHFLDDIRITADEKYKLKSMASAAETAEIEAVIFVEFGDLCNVPTFDEILKYLFPPDRLPDSEIHSSNNKKNPHETTDKNPSKGGRSKKINIEDLVTFSEDTQIIAEVELSIKSIIENGFVEMNLELEQKPPLKSTFTTPVLSKETTRLSAKSGNICAELIATYLDQKKPKSKIGSAASNEVHIKLAHERVLPKLQVAIKLGLISHTNLAELEAFQLPEDTITM</sequence>
<dbReference type="EMBL" id="JBJKFK010000417">
    <property type="protein sequence ID" value="KAL3317185.1"/>
    <property type="molecule type" value="Genomic_DNA"/>
</dbReference>
<feature type="region of interest" description="Disordered" evidence="1">
    <location>
        <begin position="92"/>
        <end position="117"/>
    </location>
</feature>
<accession>A0ABD2QC93</accession>